<feature type="region of interest" description="Disordered" evidence="1">
    <location>
        <begin position="500"/>
        <end position="680"/>
    </location>
</feature>
<evidence type="ECO:0000313" key="2">
    <source>
        <dbReference type="EMBL" id="GIL54791.1"/>
    </source>
</evidence>
<protein>
    <submittedName>
        <fullName evidence="2">Uncharacterized protein</fullName>
    </submittedName>
</protein>
<evidence type="ECO:0000256" key="1">
    <source>
        <dbReference type="SAM" id="MobiDB-lite"/>
    </source>
</evidence>
<sequence>MKRHEPSGNSHRRVKHSSITVRDSSAGIHRCNMVNRHVFKLLLLFLPIITAAAQPVHASAHGSTLPGNLWRLIRGAGSSPWPAGIPDTSFDVSSALYFVTHLDSALQRVSPFTKGFWLEALTLARTLPPVADWTTARWKDGTLPSFLESFATDNGLTDPRGVPIQRDVATTIAATADMATGEGAAIAIATADTIIETGLASLRKAGGAAAGQIGSTAPLIRHVIGKEKQHQQGINSAATYAQRQVGRVRRRGVQTVTSFTEPVGNAAQIGAGVITGQFVDGAGKQLDGIGKPITRMDPGDLIATAAGNPSGGFRRQAIRMQREGRAGTGAGAGAVKKVLQPVLHALLQTGTGSVITDTFFSLFSRQSGARAGALDQLLMLQQILLEYLYGSPKNTEIIHKLMYGLIDELVKADSRLDLGGVALDVITVVRTLLNSVLDEVMLEGSDLQEAFKLSDADRQILRPFLDSLLRLLAIVEDALETLFEDYPDYNFSLPPSPIKIAPRPPVPEPPSPPTPPSSIQSPPSANKKPLSPRPSPPRPPSPRPSPPRPPSPRPSPPPPPSPRPSPPRPPSPRPRPPPPPSPRPSPPPPPSPKPPHPVPPNPPPKPPSPLPPPPVPKPPSPPTPNISVTPRRFSTLPSPLPPRRSPPSPPLPKSLMRPSSRESLLSGWPCSPPMNRFDPS</sequence>
<name>A0A8J4F2C2_9CHLO</name>
<reference evidence="2" key="1">
    <citation type="journal article" date="2021" name="Proc. Natl. Acad. Sci. U.S.A.">
        <title>Three genomes in the algal genus Volvox reveal the fate of a haploid sex-determining region after a transition to homothallism.</title>
        <authorList>
            <person name="Yamamoto K."/>
            <person name="Hamaji T."/>
            <person name="Kawai-Toyooka H."/>
            <person name="Matsuzaki R."/>
            <person name="Takahashi F."/>
            <person name="Nishimura Y."/>
            <person name="Kawachi M."/>
            <person name="Noguchi H."/>
            <person name="Minakuchi Y."/>
            <person name="Umen J.G."/>
            <person name="Toyoda A."/>
            <person name="Nozaki H."/>
        </authorList>
    </citation>
    <scope>NUCLEOTIDE SEQUENCE</scope>
    <source>
        <strain evidence="2">NIES-3780</strain>
    </source>
</reference>
<feature type="compositionally biased region" description="Pro residues" evidence="1">
    <location>
        <begin position="531"/>
        <end position="624"/>
    </location>
</feature>
<dbReference type="PANTHER" id="PTHR24216">
    <property type="entry name" value="PAXILLIN-RELATED"/>
    <property type="match status" value="1"/>
</dbReference>
<organism evidence="2 3">
    <name type="scientific">Volvox africanus</name>
    <dbReference type="NCBI Taxonomy" id="51714"/>
    <lineage>
        <taxon>Eukaryota</taxon>
        <taxon>Viridiplantae</taxon>
        <taxon>Chlorophyta</taxon>
        <taxon>core chlorophytes</taxon>
        <taxon>Chlorophyceae</taxon>
        <taxon>CS clade</taxon>
        <taxon>Chlamydomonadales</taxon>
        <taxon>Volvocaceae</taxon>
        <taxon>Volvox</taxon>
    </lineage>
</organism>
<feature type="compositionally biased region" description="Pro residues" evidence="1">
    <location>
        <begin position="500"/>
        <end position="516"/>
    </location>
</feature>
<dbReference type="EMBL" id="BNCO01000019">
    <property type="protein sequence ID" value="GIL54791.1"/>
    <property type="molecule type" value="Genomic_DNA"/>
</dbReference>
<accession>A0A8J4F2C2</accession>
<dbReference type="Proteomes" id="UP000747399">
    <property type="component" value="Unassembled WGS sequence"/>
</dbReference>
<keyword evidence="3" id="KW-1185">Reference proteome</keyword>
<feature type="compositionally biased region" description="Pro residues" evidence="1">
    <location>
        <begin position="638"/>
        <end position="652"/>
    </location>
</feature>
<proteinExistence type="predicted"/>
<gene>
    <name evidence="2" type="ORF">Vafri_10486</name>
</gene>
<dbReference type="PANTHER" id="PTHR24216:SF65">
    <property type="entry name" value="PAXILLIN-LIKE PROTEIN 1"/>
    <property type="match status" value="1"/>
</dbReference>
<dbReference type="AlphaFoldDB" id="A0A8J4F2C2"/>
<comment type="caution">
    <text evidence="2">The sequence shown here is derived from an EMBL/GenBank/DDBJ whole genome shotgun (WGS) entry which is preliminary data.</text>
</comment>
<evidence type="ECO:0000313" key="3">
    <source>
        <dbReference type="Proteomes" id="UP000747399"/>
    </source>
</evidence>